<evidence type="ECO:0000313" key="5">
    <source>
        <dbReference type="EMBL" id="VVC96455.1"/>
    </source>
</evidence>
<dbReference type="GO" id="GO:0001732">
    <property type="term" value="P:formation of cytoplasmic translation initiation complex"/>
    <property type="evidence" value="ECO:0007669"/>
    <property type="project" value="UniProtKB-UniRule"/>
</dbReference>
<dbReference type="HAMAP" id="MF_03006">
    <property type="entry name" value="eIF3g"/>
    <property type="match status" value="1"/>
</dbReference>
<dbReference type="CDD" id="cd12933">
    <property type="entry name" value="eIF3G"/>
    <property type="match status" value="1"/>
</dbReference>
<accession>A0A5E4QGP8</accession>
<keyword evidence="2" id="KW-0963">Cytoplasm</keyword>
<evidence type="ECO:0000256" key="1">
    <source>
        <dbReference type="ARBA" id="ARBA00022884"/>
    </source>
</evidence>
<dbReference type="InterPro" id="IPR017334">
    <property type="entry name" value="eIF3_g"/>
</dbReference>
<dbReference type="Pfam" id="PF12353">
    <property type="entry name" value="eIF3g"/>
    <property type="match status" value="1"/>
</dbReference>
<dbReference type="SUPFAM" id="SSF54928">
    <property type="entry name" value="RNA-binding domain, RBD"/>
    <property type="match status" value="1"/>
</dbReference>
<dbReference type="Gene3D" id="3.30.70.330">
    <property type="match status" value="1"/>
</dbReference>
<feature type="region of interest" description="Disordered" evidence="3">
    <location>
        <begin position="1"/>
        <end position="24"/>
    </location>
</feature>
<evidence type="ECO:0000256" key="2">
    <source>
        <dbReference type="HAMAP-Rule" id="MF_03006"/>
    </source>
</evidence>
<evidence type="ECO:0000256" key="3">
    <source>
        <dbReference type="SAM" id="MobiDB-lite"/>
    </source>
</evidence>
<protein>
    <recommendedName>
        <fullName evidence="2">Eukaryotic translation initiation factor 3 subunit G</fullName>
        <shortName evidence="2">eIF3g</shortName>
    </recommendedName>
    <alternativeName>
        <fullName evidence="2">Eukaryotic translation initiation factor 3 RNA-binding subunit</fullName>
        <shortName evidence="2">eIF-3 RNA-binding subunit</shortName>
    </alternativeName>
    <alternativeName>
        <fullName evidence="2">Eukaryotic translation initiation factor 3 subunit 4</fullName>
    </alternativeName>
</protein>
<dbReference type="GO" id="GO:0033290">
    <property type="term" value="C:eukaryotic 48S preinitiation complex"/>
    <property type="evidence" value="ECO:0007669"/>
    <property type="project" value="UniProtKB-UniRule"/>
</dbReference>
<dbReference type="EMBL" id="FZQP02002747">
    <property type="protein sequence ID" value="VVC96455.1"/>
    <property type="molecule type" value="Genomic_DNA"/>
</dbReference>
<dbReference type="GO" id="GO:0016282">
    <property type="term" value="C:eukaryotic 43S preinitiation complex"/>
    <property type="evidence" value="ECO:0007669"/>
    <property type="project" value="UniProtKB-UniRule"/>
</dbReference>
<dbReference type="GO" id="GO:0003743">
    <property type="term" value="F:translation initiation factor activity"/>
    <property type="evidence" value="ECO:0007669"/>
    <property type="project" value="UniProtKB-UniRule"/>
</dbReference>
<evidence type="ECO:0000313" key="6">
    <source>
        <dbReference type="Proteomes" id="UP000324832"/>
    </source>
</evidence>
<dbReference type="GO" id="GO:0005852">
    <property type="term" value="C:eukaryotic translation initiation factor 3 complex"/>
    <property type="evidence" value="ECO:0007669"/>
    <property type="project" value="UniProtKB-UniRule"/>
</dbReference>
<dbReference type="InterPro" id="IPR024675">
    <property type="entry name" value="eIF3g_N"/>
</dbReference>
<comment type="subcellular location">
    <subcellularLocation>
        <location evidence="2">Cytoplasm</location>
    </subcellularLocation>
</comment>
<dbReference type="AlphaFoldDB" id="A0A5E4QGP8"/>
<keyword evidence="2" id="KW-0396">Initiation factor</keyword>
<keyword evidence="1" id="KW-0694">RNA-binding</keyword>
<feature type="domain" description="Eukaryotic translation initiation factor 3 subunit G N-terminal" evidence="4">
    <location>
        <begin position="27"/>
        <end position="145"/>
    </location>
</feature>
<organism evidence="5 6">
    <name type="scientific">Leptidea sinapis</name>
    <dbReference type="NCBI Taxonomy" id="189913"/>
    <lineage>
        <taxon>Eukaryota</taxon>
        <taxon>Metazoa</taxon>
        <taxon>Ecdysozoa</taxon>
        <taxon>Arthropoda</taxon>
        <taxon>Hexapoda</taxon>
        <taxon>Insecta</taxon>
        <taxon>Pterygota</taxon>
        <taxon>Neoptera</taxon>
        <taxon>Endopterygota</taxon>
        <taxon>Lepidoptera</taxon>
        <taxon>Glossata</taxon>
        <taxon>Ditrysia</taxon>
        <taxon>Papilionoidea</taxon>
        <taxon>Pieridae</taxon>
        <taxon>Dismorphiinae</taxon>
        <taxon>Leptidea</taxon>
    </lineage>
</organism>
<comment type="subunit">
    <text evidence="2">Component of the eukaryotic translation initiation factor 3 (eIF-3) complex.</text>
</comment>
<comment type="function">
    <text evidence="2">RNA-binding component of the eukaryotic translation initiation factor 3 (eIF-3) complex, which is involved in protein synthesis of a specialized repertoire of mRNAs and, together with other initiation factors, stimulates binding of mRNA and methionyl-tRNAi to the 40S ribosome. The eIF-3 complex specifically targets and initiates translation of a subset of mRNAs involved in cell proliferation. This subunit can bind 18S rRNA.</text>
</comment>
<gene>
    <name evidence="5" type="ORF">LSINAPIS_LOCUS7959</name>
</gene>
<proteinExistence type="inferred from homology"/>
<dbReference type="PANTHER" id="PTHR10352">
    <property type="entry name" value="EUKARYOTIC TRANSLATION INITIATION FACTOR 3 SUBUNIT G"/>
    <property type="match status" value="1"/>
</dbReference>
<dbReference type="Proteomes" id="UP000324832">
    <property type="component" value="Unassembled WGS sequence"/>
</dbReference>
<keyword evidence="6" id="KW-1185">Reference proteome</keyword>
<evidence type="ECO:0000259" key="4">
    <source>
        <dbReference type="Pfam" id="PF12353"/>
    </source>
</evidence>
<dbReference type="PIRSF" id="PIRSF037949">
    <property type="entry name" value="Transl_init_eIF-3_RNA-bind"/>
    <property type="match status" value="1"/>
</dbReference>
<sequence length="244" mass="26979">MPVADDIQASWADEVEIDQGALPPPSEVVENGLKVVTEYKYDNDNKKVKIVRTYKIEKRVVSKSIAKRKTWSKFGDSAGDKPGPNPATTNVAEDVFMQFISSKEEAQRPDDGELDGLKPPTSGVIFKCRTCQGEHWTSSCPFKHTQMAQAKAIETAKAAGANRVGSKEPSRRDDVAAIRISNLSNFAVEADLDDLVKVFGPVHKLYLAKEKFRQDAAKAIQTLNGHGYDHLILNVEWSKPPQNN</sequence>
<keyword evidence="2" id="KW-0648">Protein biosynthesis</keyword>
<name>A0A5E4QGP8_9NEOP</name>
<dbReference type="InterPro" id="IPR035979">
    <property type="entry name" value="RBD_domain_sf"/>
</dbReference>
<dbReference type="InterPro" id="IPR012677">
    <property type="entry name" value="Nucleotide-bd_a/b_plait_sf"/>
</dbReference>
<reference evidence="5 6" key="1">
    <citation type="submission" date="2017-07" db="EMBL/GenBank/DDBJ databases">
        <authorList>
            <person name="Talla V."/>
            <person name="Backstrom N."/>
        </authorList>
    </citation>
    <scope>NUCLEOTIDE SEQUENCE [LARGE SCALE GENOMIC DNA]</scope>
</reference>
<comment type="similarity">
    <text evidence="2">Belongs to the eIF-3 subunit G family.</text>
</comment>
<dbReference type="GO" id="GO:0003723">
    <property type="term" value="F:RNA binding"/>
    <property type="evidence" value="ECO:0007669"/>
    <property type="project" value="UniProtKB-UniRule"/>
</dbReference>